<evidence type="ECO:0000313" key="2">
    <source>
        <dbReference type="Proteomes" id="UP000058012"/>
    </source>
</evidence>
<comment type="caution">
    <text evidence="1">The sequence shown here is derived from an EMBL/GenBank/DDBJ whole genome shotgun (WGS) entry which is preliminary data.</text>
</comment>
<name>A0A117UZ69_9SPHN</name>
<organism evidence="1 2">
    <name type="scientific">Novosphingobium fuchskuhlense</name>
    <dbReference type="NCBI Taxonomy" id="1117702"/>
    <lineage>
        <taxon>Bacteria</taxon>
        <taxon>Pseudomonadati</taxon>
        <taxon>Pseudomonadota</taxon>
        <taxon>Alphaproteobacteria</taxon>
        <taxon>Sphingomonadales</taxon>
        <taxon>Sphingomonadaceae</taxon>
        <taxon>Novosphingobium</taxon>
    </lineage>
</organism>
<proteinExistence type="predicted"/>
<dbReference type="AlphaFoldDB" id="A0A117UZ69"/>
<accession>A0A117UZ69</accession>
<dbReference type="Proteomes" id="UP000058012">
    <property type="component" value="Unassembled WGS sequence"/>
</dbReference>
<gene>
    <name evidence="1" type="ORF">AQZ52_00580</name>
</gene>
<dbReference type="STRING" id="1117702.AQZ52_00580"/>
<keyword evidence="2" id="KW-1185">Reference proteome</keyword>
<evidence type="ECO:0000313" key="1">
    <source>
        <dbReference type="EMBL" id="KUR73510.1"/>
    </source>
</evidence>
<protein>
    <submittedName>
        <fullName evidence="1">Uncharacterized protein</fullName>
    </submittedName>
</protein>
<dbReference type="EMBL" id="LLZS01000001">
    <property type="protein sequence ID" value="KUR73510.1"/>
    <property type="molecule type" value="Genomic_DNA"/>
</dbReference>
<reference evidence="1 2" key="1">
    <citation type="submission" date="2015-10" db="EMBL/GenBank/DDBJ databases">
        <title>Draft genome sequence of Novosphingobium fuchskuhlense DSM 25065 isolated from a surface water sample of the southwest basin of Lake Grosse Fuchskuhle.</title>
        <authorList>
            <person name="Ruckert C."/>
            <person name="Winkler A."/>
            <person name="Glaeser J."/>
            <person name="Grossart H.-P."/>
            <person name="Kalinowski J."/>
            <person name="Glaeser S."/>
        </authorList>
    </citation>
    <scope>NUCLEOTIDE SEQUENCE [LARGE SCALE GENOMIC DNA]</scope>
    <source>
        <strain evidence="1 2">FNE08-7</strain>
    </source>
</reference>
<sequence>MLAGVRILDWSGAMFRSRAPDRSKRCAHVVSATMACARVRWTCKIRKIGMVPLWMSVAILS</sequence>